<evidence type="ECO:0000313" key="1">
    <source>
        <dbReference type="EMBL" id="QDH68928.1"/>
    </source>
</evidence>
<evidence type="ECO:0000313" key="2">
    <source>
        <dbReference type="Proteomes" id="UP000317199"/>
    </source>
</evidence>
<proteinExistence type="predicted"/>
<protein>
    <submittedName>
        <fullName evidence="1">Uncharacterized protein</fullName>
    </submittedName>
</protein>
<sequence>MAARYYLTLPDGATARGDEPSLSFTAQGGDAFAEQLQDALRHDTLFERWRLMQDEPDEVDPSLGATDPDATVKGEQHHLRINLVVTTALSGSVLKHRMRLLAGRHWELRDVTAAA</sequence>
<keyword evidence="2" id="KW-1185">Reference proteome</keyword>
<reference evidence="1 2" key="1">
    <citation type="submission" date="2019-06" db="EMBL/GenBank/DDBJ databases">
        <title>Lysobacter alkalisoli sp. nov. isolated from saline-alkali soil.</title>
        <authorList>
            <person name="Sun J.-Q."/>
            <person name="Xu L."/>
        </authorList>
    </citation>
    <scope>NUCLEOTIDE SEQUENCE [LARGE SCALE GENOMIC DNA]</scope>
    <source>
        <strain evidence="1 2">SJ-36</strain>
    </source>
</reference>
<gene>
    <name evidence="1" type="ORF">FKV23_01525</name>
</gene>
<dbReference type="RefSeq" id="WP_141622270.1">
    <property type="nucleotide sequence ID" value="NZ_CP041242.1"/>
</dbReference>
<dbReference type="KEGG" id="lyj:FKV23_01525"/>
<organism evidence="1 2">
    <name type="scientific">Marilutibacter alkalisoli</name>
    <dbReference type="NCBI Taxonomy" id="2591633"/>
    <lineage>
        <taxon>Bacteria</taxon>
        <taxon>Pseudomonadati</taxon>
        <taxon>Pseudomonadota</taxon>
        <taxon>Gammaproteobacteria</taxon>
        <taxon>Lysobacterales</taxon>
        <taxon>Lysobacteraceae</taxon>
        <taxon>Marilutibacter</taxon>
    </lineage>
</organism>
<dbReference type="OrthoDB" id="5985451at2"/>
<accession>A0A514BNG1</accession>
<dbReference type="AlphaFoldDB" id="A0A514BNG1"/>
<dbReference type="EMBL" id="CP041242">
    <property type="protein sequence ID" value="QDH68928.1"/>
    <property type="molecule type" value="Genomic_DNA"/>
</dbReference>
<dbReference type="Proteomes" id="UP000317199">
    <property type="component" value="Chromosome"/>
</dbReference>
<name>A0A514BNG1_9GAMM</name>